<comment type="caution">
    <text evidence="2">The sequence shown here is derived from an EMBL/GenBank/DDBJ whole genome shotgun (WGS) entry which is preliminary data.</text>
</comment>
<reference evidence="2" key="1">
    <citation type="journal article" date="2021" name="PeerJ">
        <title>Extensive microbial diversity within the chicken gut microbiome revealed by metagenomics and culture.</title>
        <authorList>
            <person name="Gilroy R."/>
            <person name="Ravi A."/>
            <person name="Getino M."/>
            <person name="Pursley I."/>
            <person name="Horton D.L."/>
            <person name="Alikhan N.F."/>
            <person name="Baker D."/>
            <person name="Gharbi K."/>
            <person name="Hall N."/>
            <person name="Watson M."/>
            <person name="Adriaenssens E.M."/>
            <person name="Foster-Nyarko E."/>
            <person name="Jarju S."/>
            <person name="Secka A."/>
            <person name="Antonio M."/>
            <person name="Oren A."/>
            <person name="Chaudhuri R.R."/>
            <person name="La Ragione R."/>
            <person name="Hildebrand F."/>
            <person name="Pallen M.J."/>
        </authorList>
    </citation>
    <scope>NUCLEOTIDE SEQUENCE</scope>
    <source>
        <strain evidence="2">ChiGjej1B1-98</strain>
    </source>
</reference>
<dbReference type="Pfam" id="PF13480">
    <property type="entry name" value="Acetyltransf_6"/>
    <property type="match status" value="1"/>
</dbReference>
<organism evidence="2 3">
    <name type="scientific">Candidatus Agrococcus pullicola</name>
    <dbReference type="NCBI Taxonomy" id="2838429"/>
    <lineage>
        <taxon>Bacteria</taxon>
        <taxon>Bacillati</taxon>
        <taxon>Actinomycetota</taxon>
        <taxon>Actinomycetes</taxon>
        <taxon>Micrococcales</taxon>
        <taxon>Microbacteriaceae</taxon>
        <taxon>Agrococcus</taxon>
    </lineage>
</organism>
<proteinExistence type="predicted"/>
<evidence type="ECO:0000313" key="2">
    <source>
        <dbReference type="EMBL" id="HIY67653.1"/>
    </source>
</evidence>
<protein>
    <recommendedName>
        <fullName evidence="1">BioF2-like acetyltransferase domain-containing protein</fullName>
    </recommendedName>
</protein>
<dbReference type="InterPro" id="IPR050644">
    <property type="entry name" value="PG_Glycine_Bridge_Synth"/>
</dbReference>
<dbReference type="InterPro" id="IPR016181">
    <property type="entry name" value="Acyl_CoA_acyltransferase"/>
</dbReference>
<dbReference type="InterPro" id="IPR038740">
    <property type="entry name" value="BioF2-like_GNAT_dom"/>
</dbReference>
<dbReference type="SUPFAM" id="SSF55729">
    <property type="entry name" value="Acyl-CoA N-acyltransferases (Nat)"/>
    <property type="match status" value="1"/>
</dbReference>
<feature type="domain" description="BioF2-like acetyltransferase" evidence="1">
    <location>
        <begin position="156"/>
        <end position="288"/>
    </location>
</feature>
<dbReference type="Proteomes" id="UP000824005">
    <property type="component" value="Unassembled WGS sequence"/>
</dbReference>
<sequence>MKHEWRVREATPDEIAGWDDLVLTNRDGGLWTQTLAYARYKQWDGLRVRYLVMEGPYSVYSLTLEHRSPLGVQWNLLQGPGCDPEDIPAVTEALKRDGPTIAGRLISVLIQPFITDTDEHRAILSGAGYVPELPRMLNTYTVLVDMDKSEDEIFASFHKRLRNHIRSATKNGYVVERVTEPTEETYEAMWRLMQTVAGGKGSDRYREYEAYRQYWSEFHRSGQALWWFGYDGEEGPQAISFMINFGKYLVAKDGGSRPDRAIRGGHHMMRWRAMQWAKENTDAKVYDAFGATPEAEIDNEEHPFYAITQTKKRFGPLVDHVTAQLLVLDERRYRLFMRAWLPIEWRVRRRPGGIW</sequence>
<dbReference type="PANTHER" id="PTHR36174">
    <property type="entry name" value="LIPID II:GLYCINE GLYCYLTRANSFERASE"/>
    <property type="match status" value="1"/>
</dbReference>
<dbReference type="AlphaFoldDB" id="A0A9D2CBA6"/>
<reference evidence="2" key="2">
    <citation type="submission" date="2021-04" db="EMBL/GenBank/DDBJ databases">
        <authorList>
            <person name="Gilroy R."/>
        </authorList>
    </citation>
    <scope>NUCLEOTIDE SEQUENCE</scope>
    <source>
        <strain evidence="2">ChiGjej1B1-98</strain>
    </source>
</reference>
<dbReference type="PANTHER" id="PTHR36174:SF1">
    <property type="entry name" value="LIPID II:GLYCINE GLYCYLTRANSFERASE"/>
    <property type="match status" value="1"/>
</dbReference>
<evidence type="ECO:0000259" key="1">
    <source>
        <dbReference type="Pfam" id="PF13480"/>
    </source>
</evidence>
<dbReference type="EMBL" id="DXDC01000467">
    <property type="protein sequence ID" value="HIY67653.1"/>
    <property type="molecule type" value="Genomic_DNA"/>
</dbReference>
<evidence type="ECO:0000313" key="3">
    <source>
        <dbReference type="Proteomes" id="UP000824005"/>
    </source>
</evidence>
<accession>A0A9D2CBA6</accession>
<gene>
    <name evidence="2" type="ORF">H9830_15415</name>
</gene>
<name>A0A9D2CBA6_9MICO</name>
<dbReference type="Gene3D" id="3.40.630.30">
    <property type="match status" value="1"/>
</dbReference>